<dbReference type="InterPro" id="IPR035965">
    <property type="entry name" value="PAS-like_dom_sf"/>
</dbReference>
<dbReference type="CDD" id="cd01949">
    <property type="entry name" value="GGDEF"/>
    <property type="match status" value="1"/>
</dbReference>
<dbReference type="Pfam" id="PF00989">
    <property type="entry name" value="PAS"/>
    <property type="match status" value="1"/>
</dbReference>
<dbReference type="SMART" id="SM00052">
    <property type="entry name" value="EAL"/>
    <property type="match status" value="1"/>
</dbReference>
<dbReference type="Gene3D" id="3.20.20.450">
    <property type="entry name" value="EAL domain"/>
    <property type="match status" value="1"/>
</dbReference>
<dbReference type="EMBL" id="OBKZ01000016">
    <property type="protein sequence ID" value="SOB52444.1"/>
    <property type="molecule type" value="Genomic_DNA"/>
</dbReference>
<name>A0AAX2H832_9PSED</name>
<dbReference type="FunFam" id="3.20.20.450:FF:000001">
    <property type="entry name" value="Cyclic di-GMP phosphodiesterase yahA"/>
    <property type="match status" value="1"/>
</dbReference>
<evidence type="ECO:0000313" key="11">
    <source>
        <dbReference type="EMBL" id="SOB52444.1"/>
    </source>
</evidence>
<proteinExistence type="predicted"/>
<dbReference type="Pfam" id="PF13426">
    <property type="entry name" value="PAS_9"/>
    <property type="match status" value="1"/>
</dbReference>
<feature type="domain" description="PAC" evidence="8">
    <location>
        <begin position="104"/>
        <end position="155"/>
    </location>
</feature>
<feature type="domain" description="GGDEF" evidence="10">
    <location>
        <begin position="684"/>
        <end position="822"/>
    </location>
</feature>
<dbReference type="PROSITE" id="PS50113">
    <property type="entry name" value="PAC"/>
    <property type="match status" value="2"/>
</dbReference>
<evidence type="ECO:0000256" key="2">
    <source>
        <dbReference type="ARBA" id="ARBA00004533"/>
    </source>
</evidence>
<dbReference type="SMART" id="SM00091">
    <property type="entry name" value="PAS"/>
    <property type="match status" value="4"/>
</dbReference>
<dbReference type="InterPro" id="IPR052155">
    <property type="entry name" value="Biofilm_reg_signaling"/>
</dbReference>
<dbReference type="Pfam" id="PF00990">
    <property type="entry name" value="GGDEF"/>
    <property type="match status" value="1"/>
</dbReference>
<dbReference type="CDD" id="cd01948">
    <property type="entry name" value="EAL"/>
    <property type="match status" value="1"/>
</dbReference>
<dbReference type="PROSITE" id="PS50883">
    <property type="entry name" value="EAL"/>
    <property type="match status" value="1"/>
</dbReference>
<evidence type="ECO:0000259" key="8">
    <source>
        <dbReference type="PROSITE" id="PS50113"/>
    </source>
</evidence>
<dbReference type="NCBIfam" id="TIGR00254">
    <property type="entry name" value="GGDEF"/>
    <property type="match status" value="1"/>
</dbReference>
<evidence type="ECO:0000259" key="7">
    <source>
        <dbReference type="PROSITE" id="PS50112"/>
    </source>
</evidence>
<dbReference type="InterPro" id="IPR029787">
    <property type="entry name" value="Nucleotide_cyclase"/>
</dbReference>
<dbReference type="SUPFAM" id="SSF141868">
    <property type="entry name" value="EAL domain-like"/>
    <property type="match status" value="1"/>
</dbReference>
<dbReference type="InterPro" id="IPR013767">
    <property type="entry name" value="PAS_fold"/>
</dbReference>
<dbReference type="InterPro" id="IPR043128">
    <property type="entry name" value="Rev_trsase/Diguanyl_cyclase"/>
</dbReference>
<dbReference type="InterPro" id="IPR000700">
    <property type="entry name" value="PAS-assoc_C"/>
</dbReference>
<comment type="subcellular location">
    <subcellularLocation>
        <location evidence="2">Cell inner membrane</location>
    </subcellularLocation>
</comment>
<evidence type="ECO:0000256" key="5">
    <source>
        <dbReference type="ARBA" id="ARBA00051114"/>
    </source>
</evidence>
<dbReference type="SMART" id="SM00086">
    <property type="entry name" value="PAC"/>
    <property type="match status" value="5"/>
</dbReference>
<protein>
    <recommendedName>
        <fullName evidence="3">cyclic-guanylate-specific phosphodiesterase</fullName>
        <ecNumber evidence="3">3.1.4.52</ecNumber>
    </recommendedName>
</protein>
<gene>
    <name evidence="11" type="ORF">PLUA15_230187</name>
</gene>
<dbReference type="InterPro" id="IPR000014">
    <property type="entry name" value="PAS"/>
</dbReference>
<dbReference type="Gene3D" id="2.10.70.100">
    <property type="match status" value="1"/>
</dbReference>
<dbReference type="PANTHER" id="PTHR44757">
    <property type="entry name" value="DIGUANYLATE CYCLASE DGCP"/>
    <property type="match status" value="1"/>
</dbReference>
<dbReference type="InterPro" id="IPR000160">
    <property type="entry name" value="GGDEF_dom"/>
</dbReference>
<dbReference type="GO" id="GO:0071732">
    <property type="term" value="P:cellular response to nitric oxide"/>
    <property type="evidence" value="ECO:0007669"/>
    <property type="project" value="UniProtKB-ARBA"/>
</dbReference>
<evidence type="ECO:0000259" key="9">
    <source>
        <dbReference type="PROSITE" id="PS50883"/>
    </source>
</evidence>
<dbReference type="InterPro" id="IPR013655">
    <property type="entry name" value="PAS_fold_3"/>
</dbReference>
<feature type="domain" description="EAL" evidence="9">
    <location>
        <begin position="831"/>
        <end position="1086"/>
    </location>
</feature>
<dbReference type="Gene3D" id="3.30.70.270">
    <property type="match status" value="1"/>
</dbReference>
<feature type="domain" description="PAS" evidence="7">
    <location>
        <begin position="410"/>
        <end position="453"/>
    </location>
</feature>
<dbReference type="GO" id="GO:0006355">
    <property type="term" value="P:regulation of DNA-templated transcription"/>
    <property type="evidence" value="ECO:0007669"/>
    <property type="project" value="InterPro"/>
</dbReference>
<dbReference type="PROSITE" id="PS50887">
    <property type="entry name" value="GGDEF"/>
    <property type="match status" value="1"/>
</dbReference>
<dbReference type="CDD" id="cd00130">
    <property type="entry name" value="PAS"/>
    <property type="match status" value="3"/>
</dbReference>
<sequence>MPTPADSVHLTSGLPSTEPLTLEQNGRQTPPLLAALKAAQLGAWCWDMESGDISWSEGSHALFGLPANRTLPGNLNQLSTLPFDDWPKAQLAFDAVLKNAPQERSTHHRIRWPDGTLHWLEIRGSRVPTADGKPRMMGVLQEVTQQRQRQQALNNSEERFATLFHLSPNMVLLVRLEDGLISEANHCFESLLGWPVQYAIGRTTLELGLWPDPQQRNAFIQAIRREQAPVDMEVQLRGRNGQLHGGILSAQKVELEGEEYLVSTFLDTSERIKAEQALKDSQERLDLALDSAQMGTWDWHIPSGQLYGSARAAQLHGLEAVAFNESFEAFFEGVPIEERYNMRNAYRSLREGPAGNYQLTYRVQLENGASRYLESRARLYRDDDGQPLRMAGTLLDITEQVEREQRLIASEEKFASVFQTSPDPICVLQAVSGEVMEINASFSQTFGWDMNDLRADPDHQATHLRPLLAAIQGPAQHNLTVSILHKNTDPLTCVVSSRSIELDGHACMVATLRDITQQQRAEAVLKASEEKFAKAFHSSPDAITISDYATGCYLEVNDGFTRLTGYTSAEVMGRSPYELGIWGDSSLRQALLDELEEKGRISNREILGRSRRGDLLNVEISIERITLNDTACLLLIARDISQLKAAQAQVRHLAYHDPLTNLPNRALLMDRLTQQSALLSRHDMRGALLFLDLDHFKHINDSLGHPVGDAVLKIITARLEASVRVEDTVARLGGDEFVVLLSGLHGSLEEVTRHVRATADTLRELLAEPMFLDGQRLQVTPSIGIALIPDHGANPADLFKRADIALYRAKDSGRNTTQLFHPDMQAAASERMRIESDLRTALARNEFSLHYQPQVDARTQRIVGAEALVRWQHPQLGPQSPSEFIKILEDSGLILEVGTWILDQACRDFGALLNDGLIQAKDFSLCVNISPRQFRQSNFVDRVQRSLLTHDLPSSMLKLEITEGIVIQNLEDTIAKMHQLTAMGVSFAMDDFGTGYSSLTHLKRLPVDTLKIDQSFVRDAINDPNDAEIIRAIVAMAHSLQLKVVAEGVERQQQLQFLQSLECHIYQGYLHSRPVPIDAFRTLLKA</sequence>
<feature type="domain" description="PAC" evidence="8">
    <location>
        <begin position="357"/>
        <end position="409"/>
    </location>
</feature>
<dbReference type="GO" id="GO:0005886">
    <property type="term" value="C:plasma membrane"/>
    <property type="evidence" value="ECO:0007669"/>
    <property type="project" value="UniProtKB-SubCell"/>
</dbReference>
<dbReference type="Proteomes" id="UP000219564">
    <property type="component" value="Unassembled WGS sequence"/>
</dbReference>
<evidence type="ECO:0000313" key="12">
    <source>
        <dbReference type="Proteomes" id="UP000219564"/>
    </source>
</evidence>
<dbReference type="Gene3D" id="3.30.450.20">
    <property type="entry name" value="PAS domain"/>
    <property type="match status" value="5"/>
</dbReference>
<dbReference type="SMART" id="SM00267">
    <property type="entry name" value="GGDEF"/>
    <property type="match status" value="1"/>
</dbReference>
<dbReference type="FunFam" id="3.30.70.270:FF:000001">
    <property type="entry name" value="Diguanylate cyclase domain protein"/>
    <property type="match status" value="1"/>
</dbReference>
<dbReference type="Pfam" id="PF00563">
    <property type="entry name" value="EAL"/>
    <property type="match status" value="1"/>
</dbReference>
<accession>A0AAX2H832</accession>
<dbReference type="PROSITE" id="PS50112">
    <property type="entry name" value="PAS"/>
    <property type="match status" value="2"/>
</dbReference>
<dbReference type="InterPro" id="IPR035919">
    <property type="entry name" value="EAL_sf"/>
</dbReference>
<reference evidence="11 12" key="1">
    <citation type="submission" date="2017-08" db="EMBL/GenBank/DDBJ databases">
        <authorList>
            <person name="Chaillou S."/>
        </authorList>
    </citation>
    <scope>NUCLEOTIDE SEQUENCE [LARGE SCALE GENOMIC DNA]</scope>
    <source>
        <strain evidence="11 12">MFPA15A1205</strain>
    </source>
</reference>
<dbReference type="NCBIfam" id="TIGR00229">
    <property type="entry name" value="sensory_box"/>
    <property type="match status" value="4"/>
</dbReference>
<evidence type="ECO:0000259" key="10">
    <source>
        <dbReference type="PROSITE" id="PS50887"/>
    </source>
</evidence>
<dbReference type="SUPFAM" id="SSF55073">
    <property type="entry name" value="Nucleotide cyclase"/>
    <property type="match status" value="1"/>
</dbReference>
<dbReference type="Pfam" id="PF13188">
    <property type="entry name" value="PAS_8"/>
    <property type="match status" value="1"/>
</dbReference>
<dbReference type="Pfam" id="PF08447">
    <property type="entry name" value="PAS_3"/>
    <property type="match status" value="2"/>
</dbReference>
<dbReference type="EC" id="3.1.4.52" evidence="3"/>
<organism evidence="11 12">
    <name type="scientific">Pseudomonas lundensis</name>
    <dbReference type="NCBI Taxonomy" id="86185"/>
    <lineage>
        <taxon>Bacteria</taxon>
        <taxon>Pseudomonadati</taxon>
        <taxon>Pseudomonadota</taxon>
        <taxon>Gammaproteobacteria</taxon>
        <taxon>Pseudomonadales</taxon>
        <taxon>Pseudomonadaceae</taxon>
        <taxon>Pseudomonas</taxon>
    </lineage>
</organism>
<dbReference type="GO" id="GO:0071111">
    <property type="term" value="F:cyclic-guanylate-specific phosphodiesterase activity"/>
    <property type="evidence" value="ECO:0007669"/>
    <property type="project" value="UniProtKB-EC"/>
</dbReference>
<dbReference type="AlphaFoldDB" id="A0AAX2H832"/>
<evidence type="ECO:0000256" key="3">
    <source>
        <dbReference type="ARBA" id="ARBA00012282"/>
    </source>
</evidence>
<dbReference type="SUPFAM" id="SSF55785">
    <property type="entry name" value="PYP-like sensor domain (PAS domain)"/>
    <property type="match status" value="5"/>
</dbReference>
<keyword evidence="4" id="KW-0973">c-di-GMP</keyword>
<comment type="cofactor">
    <cofactor evidence="1">
        <name>Mg(2+)</name>
        <dbReference type="ChEBI" id="CHEBI:18420"/>
    </cofactor>
</comment>
<feature type="compositionally biased region" description="Polar residues" evidence="6">
    <location>
        <begin position="9"/>
        <end position="25"/>
    </location>
</feature>
<evidence type="ECO:0000256" key="6">
    <source>
        <dbReference type="SAM" id="MobiDB-lite"/>
    </source>
</evidence>
<feature type="domain" description="PAS" evidence="7">
    <location>
        <begin position="528"/>
        <end position="575"/>
    </location>
</feature>
<dbReference type="PANTHER" id="PTHR44757:SF2">
    <property type="entry name" value="BIOFILM ARCHITECTURE MAINTENANCE PROTEIN MBAA"/>
    <property type="match status" value="1"/>
</dbReference>
<feature type="region of interest" description="Disordered" evidence="6">
    <location>
        <begin position="1"/>
        <end position="25"/>
    </location>
</feature>
<comment type="catalytic activity">
    <reaction evidence="5">
        <text>3',3'-c-di-GMP + H2O = 5'-phosphoguanylyl(3'-&gt;5')guanosine + H(+)</text>
        <dbReference type="Rhea" id="RHEA:24902"/>
        <dbReference type="ChEBI" id="CHEBI:15377"/>
        <dbReference type="ChEBI" id="CHEBI:15378"/>
        <dbReference type="ChEBI" id="CHEBI:58754"/>
        <dbReference type="ChEBI" id="CHEBI:58805"/>
        <dbReference type="EC" id="3.1.4.52"/>
    </reaction>
    <physiologicalReaction direction="left-to-right" evidence="5">
        <dbReference type="Rhea" id="RHEA:24903"/>
    </physiologicalReaction>
</comment>
<dbReference type="InterPro" id="IPR001610">
    <property type="entry name" value="PAC"/>
</dbReference>
<dbReference type="RefSeq" id="WP_097191871.1">
    <property type="nucleotide sequence ID" value="NZ_OBKZ01000016.1"/>
</dbReference>
<comment type="caution">
    <text evidence="11">The sequence shown here is derived from an EMBL/GenBank/DDBJ whole genome shotgun (WGS) entry which is preliminary data.</text>
</comment>
<evidence type="ECO:0000256" key="4">
    <source>
        <dbReference type="ARBA" id="ARBA00022636"/>
    </source>
</evidence>
<evidence type="ECO:0000256" key="1">
    <source>
        <dbReference type="ARBA" id="ARBA00001946"/>
    </source>
</evidence>
<dbReference type="InterPro" id="IPR001633">
    <property type="entry name" value="EAL_dom"/>
</dbReference>